<keyword evidence="6 9" id="KW-0418">Kinase</keyword>
<dbReference type="InterPro" id="IPR000890">
    <property type="entry name" value="Aliphatic_acid_kin_short-chain"/>
</dbReference>
<dbReference type="InterPro" id="IPR011245">
    <property type="entry name" value="Butyrate_kin"/>
</dbReference>
<dbReference type="Proteomes" id="UP000732377">
    <property type="component" value="Unassembled WGS sequence"/>
</dbReference>
<evidence type="ECO:0000313" key="12">
    <source>
        <dbReference type="Proteomes" id="UP000732377"/>
    </source>
</evidence>
<reference evidence="11" key="1">
    <citation type="submission" date="2017-11" db="EMBL/GenBank/DDBJ databases">
        <title>Three new genomes from thermophilic consortium.</title>
        <authorList>
            <person name="Quaggio R."/>
            <person name="Amgarten D."/>
            <person name="Setubal J.C."/>
        </authorList>
    </citation>
    <scope>NUCLEOTIDE SEQUENCE</scope>
    <source>
        <strain evidence="11">ZCTH01-B2</strain>
    </source>
</reference>
<dbReference type="HAMAP" id="MF_00542">
    <property type="entry name" value="Butyrate_kinase"/>
    <property type="match status" value="1"/>
</dbReference>
<dbReference type="EMBL" id="PIUK01000174">
    <property type="protein sequence ID" value="MBY6277405.1"/>
    <property type="molecule type" value="Genomic_DNA"/>
</dbReference>
<keyword evidence="5 9" id="KW-0547">Nucleotide-binding</keyword>
<keyword evidence="4 9" id="KW-0808">Transferase</keyword>
<comment type="caution">
    <text evidence="11">The sequence shown here is derived from an EMBL/GenBank/DDBJ whole genome shotgun (WGS) entry which is preliminary data.</text>
</comment>
<dbReference type="GO" id="GO:0005737">
    <property type="term" value="C:cytoplasm"/>
    <property type="evidence" value="ECO:0007669"/>
    <property type="project" value="UniProtKB-SubCell"/>
</dbReference>
<comment type="catalytic activity">
    <reaction evidence="8 9">
        <text>butanoate + ATP = butanoyl phosphate + ADP</text>
        <dbReference type="Rhea" id="RHEA:13585"/>
        <dbReference type="ChEBI" id="CHEBI:17968"/>
        <dbReference type="ChEBI" id="CHEBI:30616"/>
        <dbReference type="ChEBI" id="CHEBI:58079"/>
        <dbReference type="ChEBI" id="CHEBI:456216"/>
        <dbReference type="EC" id="2.7.2.7"/>
    </reaction>
</comment>
<dbReference type="NCBIfam" id="TIGR02707">
    <property type="entry name" value="butyr_kinase"/>
    <property type="match status" value="1"/>
</dbReference>
<gene>
    <name evidence="9 11" type="primary">buk</name>
    <name evidence="11" type="ORF">CWE10_14555</name>
</gene>
<dbReference type="GO" id="GO:0008776">
    <property type="term" value="F:acetate kinase activity"/>
    <property type="evidence" value="ECO:0007669"/>
    <property type="project" value="TreeGrafter"/>
</dbReference>
<evidence type="ECO:0000256" key="10">
    <source>
        <dbReference type="RuleBase" id="RU003835"/>
    </source>
</evidence>
<dbReference type="SUPFAM" id="SSF53067">
    <property type="entry name" value="Actin-like ATPase domain"/>
    <property type="match status" value="2"/>
</dbReference>
<dbReference type="PANTHER" id="PTHR21060:SF3">
    <property type="entry name" value="BUTYRATE KINASE 2-RELATED"/>
    <property type="match status" value="1"/>
</dbReference>
<dbReference type="AlphaFoldDB" id="A0A953IF91"/>
<organism evidence="11 12">
    <name type="scientific">Symbiobacterium thermophilum</name>
    <dbReference type="NCBI Taxonomy" id="2734"/>
    <lineage>
        <taxon>Bacteria</taxon>
        <taxon>Bacillati</taxon>
        <taxon>Bacillota</taxon>
        <taxon>Clostridia</taxon>
        <taxon>Eubacteriales</taxon>
        <taxon>Symbiobacteriaceae</taxon>
        <taxon>Symbiobacterium</taxon>
    </lineage>
</organism>
<evidence type="ECO:0000256" key="6">
    <source>
        <dbReference type="ARBA" id="ARBA00022777"/>
    </source>
</evidence>
<evidence type="ECO:0000256" key="2">
    <source>
        <dbReference type="ARBA" id="ARBA00008748"/>
    </source>
</evidence>
<dbReference type="Pfam" id="PF00871">
    <property type="entry name" value="Acetate_kinase"/>
    <property type="match status" value="1"/>
</dbReference>
<dbReference type="PROSITE" id="PS01075">
    <property type="entry name" value="ACETATE_KINASE_1"/>
    <property type="match status" value="1"/>
</dbReference>
<evidence type="ECO:0000256" key="4">
    <source>
        <dbReference type="ARBA" id="ARBA00022679"/>
    </source>
</evidence>
<dbReference type="Gene3D" id="3.30.420.40">
    <property type="match status" value="2"/>
</dbReference>
<accession>A0A953IF91</accession>
<dbReference type="RefSeq" id="WP_273380610.1">
    <property type="nucleotide sequence ID" value="NZ_PIUK01000174.1"/>
</dbReference>
<dbReference type="InterPro" id="IPR043129">
    <property type="entry name" value="ATPase_NBD"/>
</dbReference>
<proteinExistence type="inferred from homology"/>
<evidence type="ECO:0000256" key="1">
    <source>
        <dbReference type="ARBA" id="ARBA00004496"/>
    </source>
</evidence>
<dbReference type="PRINTS" id="PR00471">
    <property type="entry name" value="ACETATEKNASE"/>
</dbReference>
<evidence type="ECO:0000256" key="3">
    <source>
        <dbReference type="ARBA" id="ARBA00022490"/>
    </source>
</evidence>
<dbReference type="GO" id="GO:0006083">
    <property type="term" value="P:acetate metabolic process"/>
    <property type="evidence" value="ECO:0007669"/>
    <property type="project" value="TreeGrafter"/>
</dbReference>
<dbReference type="PANTHER" id="PTHR21060">
    <property type="entry name" value="ACETATE KINASE"/>
    <property type="match status" value="1"/>
</dbReference>
<evidence type="ECO:0000256" key="5">
    <source>
        <dbReference type="ARBA" id="ARBA00022741"/>
    </source>
</evidence>
<dbReference type="PIRSF" id="PIRSF036458">
    <property type="entry name" value="Butyrate_kin"/>
    <property type="match status" value="1"/>
</dbReference>
<evidence type="ECO:0000256" key="8">
    <source>
        <dbReference type="ARBA" id="ARBA00048596"/>
    </source>
</evidence>
<dbReference type="NCBIfam" id="NF002834">
    <property type="entry name" value="PRK03011.1-5"/>
    <property type="match status" value="1"/>
</dbReference>
<dbReference type="GO" id="GO:0047761">
    <property type="term" value="F:butyrate kinase activity"/>
    <property type="evidence" value="ECO:0007669"/>
    <property type="project" value="UniProtKB-UniRule"/>
</dbReference>
<dbReference type="EC" id="2.7.2.7" evidence="9"/>
<evidence type="ECO:0000313" key="11">
    <source>
        <dbReference type="EMBL" id="MBY6277405.1"/>
    </source>
</evidence>
<sequence length="361" mass="38175">MQQRLLIINPGSTSTKIAVFDDDAPVFVETLRHSAAELARFRDVAAQFPFRRDLILEALEAHGVSLSSLTAVVGRGGLLRPVRGGTYRVDAAMLAELSRAAHGEHASNLGALLAHEIAQAAGGVPAFIVDPVVVDELEPVARLTGLPEMPRRSVFHALNQKAVARRAAADLGRAYTEVNLVVVHLGGGISVGAHRRGRVVDVNNALDGEGPMAPERAGTVPSLGLVHLAFSWQHTLREVGRMLVGRGGLVAHVGTNDARRVEERIAAGDEAARVAYRAMAYQVAKEVGRAAVALGGQVDRIVLTGGLAHSEMLTGWIAEQVEWIAPVAVYPGEDEMAALAAGALRVLRGEEPAQVYGEAGE</sequence>
<comment type="subcellular location">
    <subcellularLocation>
        <location evidence="1 9">Cytoplasm</location>
    </subcellularLocation>
</comment>
<comment type="similarity">
    <text evidence="2 9 10">Belongs to the acetokinase family.</text>
</comment>
<dbReference type="GO" id="GO:0005524">
    <property type="term" value="F:ATP binding"/>
    <property type="evidence" value="ECO:0007669"/>
    <property type="project" value="UniProtKB-KW"/>
</dbReference>
<dbReference type="CDD" id="cd24011">
    <property type="entry name" value="ASKHA_NBD_BK"/>
    <property type="match status" value="1"/>
</dbReference>
<dbReference type="PROSITE" id="PS01076">
    <property type="entry name" value="ACETATE_KINASE_2"/>
    <property type="match status" value="1"/>
</dbReference>
<protein>
    <recommendedName>
        <fullName evidence="9">Probable butyrate kinase</fullName>
        <shortName evidence="9">BK</shortName>
        <ecNumber evidence="9">2.7.2.7</ecNumber>
    </recommendedName>
    <alternativeName>
        <fullName evidence="9">Branched-chain carboxylic acid kinase</fullName>
    </alternativeName>
</protein>
<dbReference type="InterPro" id="IPR023865">
    <property type="entry name" value="Aliphatic_acid_kinase_CS"/>
</dbReference>
<keyword evidence="3 9" id="KW-0963">Cytoplasm</keyword>
<name>A0A953IF91_SYMTR</name>
<evidence type="ECO:0000256" key="9">
    <source>
        <dbReference type="HAMAP-Rule" id="MF_00542"/>
    </source>
</evidence>
<keyword evidence="7 9" id="KW-0067">ATP-binding</keyword>
<evidence type="ECO:0000256" key="7">
    <source>
        <dbReference type="ARBA" id="ARBA00022840"/>
    </source>
</evidence>